<accession>A0A822VEI4</accession>
<proteinExistence type="predicted"/>
<reference evidence="1 2" key="1">
    <citation type="submission" date="2016-01" db="EMBL/GenBank/DDBJ databases">
        <authorList>
            <person name="Regsiter A."/>
            <person name="william w."/>
        </authorList>
    </citation>
    <scope>NUCLEOTIDE SEQUENCE [LARGE SCALE GENOMIC DNA]</scope>
    <source>
        <strain evidence="1 2">B6</strain>
    </source>
</reference>
<dbReference type="AlphaFoldDB" id="A0A822VEI4"/>
<gene>
    <name evidence="1" type="ORF">AGR4A_pTi0122</name>
</gene>
<evidence type="ECO:0000313" key="1">
    <source>
        <dbReference type="EMBL" id="CVI25524.1"/>
    </source>
</evidence>
<dbReference type="EMBL" id="FCNL01000043">
    <property type="protein sequence ID" value="CVI25524.1"/>
    <property type="molecule type" value="Genomic_DNA"/>
</dbReference>
<comment type="caution">
    <text evidence="1">The sequence shown here is derived from an EMBL/GenBank/DDBJ whole genome shotgun (WGS) entry which is preliminary data.</text>
</comment>
<dbReference type="Proteomes" id="UP000192074">
    <property type="component" value="Unassembled WGS sequence"/>
</dbReference>
<sequence length="47" mass="5249">MHVRDLHPDWLLPGMTLIREVTQYALRCGLESADERLALTGMAPGTL</sequence>
<protein>
    <submittedName>
        <fullName evidence="1">Uncharacterized protein</fullName>
    </submittedName>
</protein>
<organism evidence="1 2">
    <name type="scientific">Agrobacterium tumefaciens str. B6</name>
    <dbReference type="NCBI Taxonomy" id="1183423"/>
    <lineage>
        <taxon>Bacteria</taxon>
        <taxon>Pseudomonadati</taxon>
        <taxon>Pseudomonadota</taxon>
        <taxon>Alphaproteobacteria</taxon>
        <taxon>Hyphomicrobiales</taxon>
        <taxon>Rhizobiaceae</taxon>
        <taxon>Rhizobium/Agrobacterium group</taxon>
        <taxon>Agrobacterium</taxon>
        <taxon>Agrobacterium tumefaciens complex</taxon>
    </lineage>
</organism>
<evidence type="ECO:0000313" key="2">
    <source>
        <dbReference type="Proteomes" id="UP000192074"/>
    </source>
</evidence>
<name>A0A822VEI4_AGRTU</name>